<dbReference type="PANTHER" id="PTHR24305:SF166">
    <property type="entry name" value="CYTOCHROME P450 12A4, MITOCHONDRIAL-RELATED"/>
    <property type="match status" value="1"/>
</dbReference>
<dbReference type="OrthoDB" id="446280at2"/>
<dbReference type="InterPro" id="IPR001128">
    <property type="entry name" value="Cyt_P450"/>
</dbReference>
<organism evidence="3 4">
    <name type="scientific">Acaryochloris thomasi RCC1774</name>
    <dbReference type="NCBI Taxonomy" id="1764569"/>
    <lineage>
        <taxon>Bacteria</taxon>
        <taxon>Bacillati</taxon>
        <taxon>Cyanobacteriota</taxon>
        <taxon>Cyanophyceae</taxon>
        <taxon>Acaryochloridales</taxon>
        <taxon>Acaryochloridaceae</taxon>
        <taxon>Acaryochloris</taxon>
        <taxon>Acaryochloris thomasi</taxon>
    </lineage>
</organism>
<dbReference type="InterPro" id="IPR036396">
    <property type="entry name" value="Cyt_P450_sf"/>
</dbReference>
<dbReference type="SUPFAM" id="SSF48264">
    <property type="entry name" value="Cytochrome P450"/>
    <property type="match status" value="1"/>
</dbReference>
<accession>A0A2W1JLB0</accession>
<dbReference type="Pfam" id="PF00067">
    <property type="entry name" value="p450"/>
    <property type="match status" value="1"/>
</dbReference>
<name>A0A2W1JLB0_9CYAN</name>
<feature type="binding site" description="axial binding residue" evidence="2">
    <location>
        <position position="409"/>
    </location>
    <ligand>
        <name>heme</name>
        <dbReference type="ChEBI" id="CHEBI:30413"/>
    </ligand>
    <ligandPart>
        <name>Fe</name>
        <dbReference type="ChEBI" id="CHEBI:18248"/>
    </ligandPart>
</feature>
<dbReference type="AlphaFoldDB" id="A0A2W1JLB0"/>
<dbReference type="EC" id="1.14.-.-" evidence="3"/>
<dbReference type="InterPro" id="IPR002401">
    <property type="entry name" value="Cyt_P450_E_grp-I"/>
</dbReference>
<evidence type="ECO:0000256" key="2">
    <source>
        <dbReference type="PIRSR" id="PIRSR602401-1"/>
    </source>
</evidence>
<comment type="similarity">
    <text evidence="1">Belongs to the cytochrome P450 family.</text>
</comment>
<dbReference type="InterPro" id="IPR050121">
    <property type="entry name" value="Cytochrome_P450_monoxygenase"/>
</dbReference>
<protein>
    <submittedName>
        <fullName evidence="3">Cytochrome P450 135B1</fullName>
        <ecNumber evidence="3">1.14.-.-</ecNumber>
    </submittedName>
</protein>
<dbReference type="PANTHER" id="PTHR24305">
    <property type="entry name" value="CYTOCHROME P450"/>
    <property type="match status" value="1"/>
</dbReference>
<dbReference type="PRINTS" id="PR00385">
    <property type="entry name" value="P450"/>
</dbReference>
<keyword evidence="4" id="KW-1185">Reference proteome</keyword>
<keyword evidence="2" id="KW-0349">Heme</keyword>
<dbReference type="GO" id="GO:0004497">
    <property type="term" value="F:monooxygenase activity"/>
    <property type="evidence" value="ECO:0007669"/>
    <property type="project" value="InterPro"/>
</dbReference>
<gene>
    <name evidence="3" type="ORF">C1752_01232</name>
</gene>
<evidence type="ECO:0000313" key="3">
    <source>
        <dbReference type="EMBL" id="PZD74143.1"/>
    </source>
</evidence>
<reference evidence="3 4" key="1">
    <citation type="journal article" date="2018" name="Sci. Rep.">
        <title>A novel species of the marine cyanobacterium Acaryochloris with a unique pigment content and lifestyle.</title>
        <authorList>
            <person name="Partensky F."/>
            <person name="Six C."/>
            <person name="Ratin M."/>
            <person name="Garczarek L."/>
            <person name="Vaulot D."/>
            <person name="Probert I."/>
            <person name="Calteau A."/>
            <person name="Gourvil P."/>
            <person name="Marie D."/>
            <person name="Grebert T."/>
            <person name="Bouchier C."/>
            <person name="Le Panse S."/>
            <person name="Gachenot M."/>
            <person name="Rodriguez F."/>
            <person name="Garrido J.L."/>
        </authorList>
    </citation>
    <scope>NUCLEOTIDE SEQUENCE [LARGE SCALE GENOMIC DNA]</scope>
    <source>
        <strain evidence="3 4">RCC1774</strain>
    </source>
</reference>
<comment type="caution">
    <text evidence="3">The sequence shown here is derived from an EMBL/GenBank/DDBJ whole genome shotgun (WGS) entry which is preliminary data.</text>
</comment>
<sequence>MTSTLNRNTKEPQKEPLTFADIPASNAPSWVQLLQTVFNPIPELERSRQRFGDVVRAGAAGFPPMVFAGSPEGVEAILAADTELFEVGSGNKALRPLLGEHSLIQLDGAPHRRQRKLMMPSFHGASVQRYGEVMAEVTENVMSQWQPGQVFPIHSSMQKITLRVILKAVFGLTEGERFEQLQNLLCEFTDAFNAPWQSLFLFLEPLQKDLGSWSPWGQFLRRKAKINQLLLDEIHDRRQQPPQDDVLSLLLAARDEEDGSALSDLELRDELMTLLFAGHETTASVLAWAIYWIHSQPEVKQKVMAELSDLGADPDPMEVAKLPYLTAVCNEALRIYPVVLFTFGRILKQPYNFMGYNLEPGIMLAPCIYLLHHNPKLYPEPKTFRPERFLERQFSPYEFIPFGGSNRRCLGYTFALFELKVVLAKMLGSAKLELASDRPSVPVRRGVTFMPSEGVPVRPQG</sequence>
<dbReference type="GO" id="GO:0005506">
    <property type="term" value="F:iron ion binding"/>
    <property type="evidence" value="ECO:0007669"/>
    <property type="project" value="InterPro"/>
</dbReference>
<dbReference type="CDD" id="cd11053">
    <property type="entry name" value="CYP110-like"/>
    <property type="match status" value="1"/>
</dbReference>
<evidence type="ECO:0000313" key="4">
    <source>
        <dbReference type="Proteomes" id="UP000248857"/>
    </source>
</evidence>
<keyword evidence="2" id="KW-0479">Metal-binding</keyword>
<dbReference type="EMBL" id="PQWO01000003">
    <property type="protein sequence ID" value="PZD74143.1"/>
    <property type="molecule type" value="Genomic_DNA"/>
</dbReference>
<dbReference type="PRINTS" id="PR00463">
    <property type="entry name" value="EP450I"/>
</dbReference>
<evidence type="ECO:0000256" key="1">
    <source>
        <dbReference type="ARBA" id="ARBA00010617"/>
    </source>
</evidence>
<comment type="cofactor">
    <cofactor evidence="2">
        <name>heme</name>
        <dbReference type="ChEBI" id="CHEBI:30413"/>
    </cofactor>
</comment>
<keyword evidence="2" id="KW-0408">Iron</keyword>
<dbReference type="RefSeq" id="WP_110985209.1">
    <property type="nucleotide sequence ID" value="NZ_CAWNWM010000003.1"/>
</dbReference>
<keyword evidence="3" id="KW-0560">Oxidoreductase</keyword>
<dbReference type="GO" id="GO:0016705">
    <property type="term" value="F:oxidoreductase activity, acting on paired donors, with incorporation or reduction of molecular oxygen"/>
    <property type="evidence" value="ECO:0007669"/>
    <property type="project" value="InterPro"/>
</dbReference>
<proteinExistence type="inferred from homology"/>
<dbReference type="Gene3D" id="1.10.630.10">
    <property type="entry name" value="Cytochrome P450"/>
    <property type="match status" value="1"/>
</dbReference>
<dbReference type="GO" id="GO:0020037">
    <property type="term" value="F:heme binding"/>
    <property type="evidence" value="ECO:0007669"/>
    <property type="project" value="InterPro"/>
</dbReference>
<dbReference type="Proteomes" id="UP000248857">
    <property type="component" value="Unassembled WGS sequence"/>
</dbReference>